<keyword evidence="5" id="KW-0496">Mitochondrion</keyword>
<evidence type="ECO:0000256" key="6">
    <source>
        <dbReference type="ARBA" id="ARBA00023274"/>
    </source>
</evidence>
<keyword evidence="6" id="KW-0687">Ribonucleoprotein</keyword>
<sequence>MVLTGDKVVGKSMLLLQGLSHALLNNWVVINIPEAQDLTNSNTDYSPVPNTKPLQFYQPTYCFSLLQQIVKANGPILKQHKISKEYPELLHVPKDGTLLDIATAAKEPEFAWPAFQALWHELTTAPDGPPVFLGLDGLSHIMKISAYRDPSFNLVHSHDLTLVRLFVDALSGKTPLANGGAVIAATSRSNAPRSPSMELALAQSAAAAADLHVPTPDPYNKGYDDRVYEAVRGVETFNVSGINREEARAVMEYWAASGLMRARIDETTVAEKWTISGGGVLGELERASLLNSRMLQY</sequence>
<keyword evidence="3" id="KW-0809">Transit peptide</keyword>
<protein>
    <recommendedName>
        <fullName evidence="7">Small ribosomal subunit protein mS29</fullName>
    </recommendedName>
</protein>
<accession>A0A4T0WEJ1</accession>
<dbReference type="GO" id="GO:0005763">
    <property type="term" value="C:mitochondrial small ribosomal subunit"/>
    <property type="evidence" value="ECO:0007669"/>
    <property type="project" value="TreeGrafter"/>
</dbReference>
<dbReference type="GO" id="GO:0003735">
    <property type="term" value="F:structural constituent of ribosome"/>
    <property type="evidence" value="ECO:0007669"/>
    <property type="project" value="TreeGrafter"/>
</dbReference>
<evidence type="ECO:0000313" key="9">
    <source>
        <dbReference type="Proteomes" id="UP000305883"/>
    </source>
</evidence>
<organism evidence="8 9">
    <name type="scientific">Colletotrichum higginsianum</name>
    <dbReference type="NCBI Taxonomy" id="80884"/>
    <lineage>
        <taxon>Eukaryota</taxon>
        <taxon>Fungi</taxon>
        <taxon>Dikarya</taxon>
        <taxon>Ascomycota</taxon>
        <taxon>Pezizomycotina</taxon>
        <taxon>Sordariomycetes</taxon>
        <taxon>Hypocreomycetidae</taxon>
        <taxon>Glomerellales</taxon>
        <taxon>Glomerellaceae</taxon>
        <taxon>Colletotrichum</taxon>
        <taxon>Colletotrichum destructivum species complex</taxon>
    </lineage>
</organism>
<dbReference type="Pfam" id="PF10236">
    <property type="entry name" value="DAP3"/>
    <property type="match status" value="1"/>
</dbReference>
<dbReference type="AlphaFoldDB" id="A0A4T0WEJ1"/>
<comment type="subcellular location">
    <subcellularLocation>
        <location evidence="1">Mitochondrion</location>
    </subcellularLocation>
</comment>
<evidence type="ECO:0000256" key="5">
    <source>
        <dbReference type="ARBA" id="ARBA00023128"/>
    </source>
</evidence>
<keyword evidence="4 8" id="KW-0689">Ribosomal protein</keyword>
<dbReference type="EMBL" id="MWPZ01000002">
    <property type="protein sequence ID" value="TID03964.1"/>
    <property type="molecule type" value="Genomic_DNA"/>
</dbReference>
<dbReference type="PANTHER" id="PTHR12810:SF0">
    <property type="entry name" value="SMALL RIBOSOMAL SUBUNIT PROTEIN MS29"/>
    <property type="match status" value="1"/>
</dbReference>
<evidence type="ECO:0000256" key="3">
    <source>
        <dbReference type="ARBA" id="ARBA00022946"/>
    </source>
</evidence>
<evidence type="ECO:0000256" key="7">
    <source>
        <dbReference type="ARBA" id="ARBA00035140"/>
    </source>
</evidence>
<comment type="caution">
    <text evidence="8">The sequence shown here is derived from an EMBL/GenBank/DDBJ whole genome shotgun (WGS) entry which is preliminary data.</text>
</comment>
<evidence type="ECO:0000256" key="4">
    <source>
        <dbReference type="ARBA" id="ARBA00022980"/>
    </source>
</evidence>
<dbReference type="Proteomes" id="UP000305883">
    <property type="component" value="Unassembled WGS sequence"/>
</dbReference>
<gene>
    <name evidence="8" type="ORF">CH35J_002949</name>
</gene>
<reference evidence="8 9" key="1">
    <citation type="journal article" date="2019" name="Genome Biol. Evol.">
        <title>Genomic Plasticity Mediated by Transposable Elements in the Plant Pathogenic Fungus Colletotrichum higginsianum.</title>
        <authorList>
            <person name="Tsushima A."/>
            <person name="Gan P."/>
            <person name="Kumakura N."/>
            <person name="Narusaka M."/>
            <person name="Takano Y."/>
            <person name="Narusaka Y."/>
            <person name="Shirasu K."/>
        </authorList>
    </citation>
    <scope>NUCLEOTIDE SEQUENCE [LARGE SCALE GENOMIC DNA]</scope>
    <source>
        <strain evidence="8 9">MAFF305635-RFP</strain>
    </source>
</reference>
<name>A0A4T0WEJ1_9PEZI</name>
<dbReference type="InterPro" id="IPR019368">
    <property type="entry name" value="Ribosomal_mS29"/>
</dbReference>
<evidence type="ECO:0000256" key="1">
    <source>
        <dbReference type="ARBA" id="ARBA00004173"/>
    </source>
</evidence>
<proteinExistence type="inferred from homology"/>
<evidence type="ECO:0000313" key="8">
    <source>
        <dbReference type="EMBL" id="TID03964.1"/>
    </source>
</evidence>
<evidence type="ECO:0000256" key="2">
    <source>
        <dbReference type="ARBA" id="ARBA00009863"/>
    </source>
</evidence>
<comment type="similarity">
    <text evidence="2">Belongs to the mitochondrion-specific ribosomal protein mS29 family.</text>
</comment>
<dbReference type="PANTHER" id="PTHR12810">
    <property type="entry name" value="MITOCHONDRIAL 28S RIBOSOMAL PROTEIN S29"/>
    <property type="match status" value="1"/>
</dbReference>
<dbReference type="OrthoDB" id="274828at2759"/>